<sequence>MSKKIRSIAIYLPQFYPIKINDECWGKGFTEWTNVTKAKPLFKDHYQPHLPADLGFYDLRVPEVRQEQVDLAKQYGIDGFCYYHYWFTGQRVLERPFEEVFKSGKPDFPFMLCWANENWAKVWDGGDQTVMCEQHYSREDHINHINYLKPIFKDERYIKIDGRPVFSIYRSQNIPDIEETIKLWRTELAKDGIDIYINRFESYSEGGENLVKDGFDAAVRFEPFSTRKPKFTKFWLKDTMKNKLNPWYIKYKLSSAEGRKKMFSLRRLDYGAYVDFIKTLPKENNYKLYPGVTPMWDNSARKQKDYFMFTNSTPEKFKEWVEHEIENFEPYSEEENFLFINAWNEWAEGNHMEPCQKWGHSYLKAFKDAVKK</sequence>
<dbReference type="AlphaFoldDB" id="A0A516GQ74"/>
<organism evidence="1 2">
    <name type="scientific">Formosa sediminum</name>
    <dbReference type="NCBI Taxonomy" id="2594004"/>
    <lineage>
        <taxon>Bacteria</taxon>
        <taxon>Pseudomonadati</taxon>
        <taxon>Bacteroidota</taxon>
        <taxon>Flavobacteriia</taxon>
        <taxon>Flavobacteriales</taxon>
        <taxon>Flavobacteriaceae</taxon>
        <taxon>Formosa</taxon>
    </lineage>
</organism>
<dbReference type="OrthoDB" id="9816424at2"/>
<proteinExistence type="predicted"/>
<dbReference type="GO" id="GO:0016787">
    <property type="term" value="F:hydrolase activity"/>
    <property type="evidence" value="ECO:0007669"/>
    <property type="project" value="UniProtKB-KW"/>
</dbReference>
<keyword evidence="1" id="KW-0378">Hydrolase</keyword>
<protein>
    <submittedName>
        <fullName evidence="1">Glycosyl hydrolase</fullName>
    </submittedName>
</protein>
<reference evidence="1 2" key="1">
    <citation type="submission" date="2019-07" db="EMBL/GenBank/DDBJ databases">
        <title>Genome sequencing for Formosa sp. PS13.</title>
        <authorList>
            <person name="Park S.-J."/>
        </authorList>
    </citation>
    <scope>NUCLEOTIDE SEQUENCE [LARGE SCALE GENOMIC DNA]</scope>
    <source>
        <strain evidence="1 2">PS13</strain>
    </source>
</reference>
<dbReference type="Pfam" id="PF14307">
    <property type="entry name" value="Glyco_tran_WbsX"/>
    <property type="match status" value="1"/>
</dbReference>
<dbReference type="Proteomes" id="UP000319209">
    <property type="component" value="Chromosome"/>
</dbReference>
<dbReference type="EMBL" id="CP041637">
    <property type="protein sequence ID" value="QDO93687.1"/>
    <property type="molecule type" value="Genomic_DNA"/>
</dbReference>
<accession>A0A516GQ74</accession>
<dbReference type="CDD" id="cd11579">
    <property type="entry name" value="Glyco_tran_WbsX"/>
    <property type="match status" value="1"/>
</dbReference>
<evidence type="ECO:0000313" key="2">
    <source>
        <dbReference type="Proteomes" id="UP000319209"/>
    </source>
</evidence>
<dbReference type="PANTHER" id="PTHR41244:SF1">
    <property type="entry name" value="GLYCOSYLTRANSFERASE"/>
    <property type="match status" value="1"/>
</dbReference>
<evidence type="ECO:0000313" key="1">
    <source>
        <dbReference type="EMBL" id="QDO93687.1"/>
    </source>
</evidence>
<dbReference type="KEGG" id="fop:FNB79_06755"/>
<name>A0A516GQ74_9FLAO</name>
<dbReference type="Gene3D" id="3.20.20.80">
    <property type="entry name" value="Glycosidases"/>
    <property type="match status" value="1"/>
</dbReference>
<gene>
    <name evidence="1" type="ORF">FNB79_06755</name>
</gene>
<keyword evidence="2" id="KW-1185">Reference proteome</keyword>
<dbReference type="RefSeq" id="WP_143380589.1">
    <property type="nucleotide sequence ID" value="NZ_CP041637.1"/>
</dbReference>
<dbReference type="PANTHER" id="PTHR41244">
    <property type="entry name" value="RHAMNAN SYNTHESIS F"/>
    <property type="match status" value="1"/>
</dbReference>
<dbReference type="InterPro" id="IPR032719">
    <property type="entry name" value="WbsX"/>
</dbReference>